<name>N1PVC4_DOTSN</name>
<feature type="compositionally biased region" description="Basic and acidic residues" evidence="1">
    <location>
        <begin position="573"/>
        <end position="582"/>
    </location>
</feature>
<protein>
    <submittedName>
        <fullName evidence="2">Uncharacterized protein</fullName>
    </submittedName>
</protein>
<evidence type="ECO:0000256" key="1">
    <source>
        <dbReference type="SAM" id="MobiDB-lite"/>
    </source>
</evidence>
<keyword evidence="3" id="KW-1185">Reference proteome</keyword>
<feature type="compositionally biased region" description="Polar residues" evidence="1">
    <location>
        <begin position="534"/>
        <end position="543"/>
    </location>
</feature>
<feature type="compositionally biased region" description="Basic and acidic residues" evidence="1">
    <location>
        <begin position="416"/>
        <end position="425"/>
    </location>
</feature>
<feature type="region of interest" description="Disordered" evidence="1">
    <location>
        <begin position="247"/>
        <end position="597"/>
    </location>
</feature>
<accession>N1PVC4</accession>
<organism evidence="2 3">
    <name type="scientific">Dothistroma septosporum (strain NZE10 / CBS 128990)</name>
    <name type="common">Red band needle blight fungus</name>
    <name type="synonym">Mycosphaerella pini</name>
    <dbReference type="NCBI Taxonomy" id="675120"/>
    <lineage>
        <taxon>Eukaryota</taxon>
        <taxon>Fungi</taxon>
        <taxon>Dikarya</taxon>
        <taxon>Ascomycota</taxon>
        <taxon>Pezizomycotina</taxon>
        <taxon>Dothideomycetes</taxon>
        <taxon>Dothideomycetidae</taxon>
        <taxon>Mycosphaerellales</taxon>
        <taxon>Mycosphaerellaceae</taxon>
        <taxon>Dothistroma</taxon>
    </lineage>
</organism>
<dbReference type="eggNOG" id="ENOG502T5YB">
    <property type="taxonomic scope" value="Eukaryota"/>
</dbReference>
<feature type="compositionally biased region" description="Acidic residues" evidence="1">
    <location>
        <begin position="367"/>
        <end position="376"/>
    </location>
</feature>
<dbReference type="EMBL" id="KB446537">
    <property type="protein sequence ID" value="EME46310.1"/>
    <property type="molecule type" value="Genomic_DNA"/>
</dbReference>
<dbReference type="Proteomes" id="UP000016933">
    <property type="component" value="Unassembled WGS sequence"/>
</dbReference>
<dbReference type="OrthoDB" id="3643508at2759"/>
<dbReference type="OMA" id="GCTVEYH"/>
<feature type="compositionally biased region" description="Basic and acidic residues" evidence="1">
    <location>
        <begin position="334"/>
        <end position="345"/>
    </location>
</feature>
<feature type="compositionally biased region" description="Basic and acidic residues" evidence="1">
    <location>
        <begin position="436"/>
        <end position="449"/>
    </location>
</feature>
<feature type="compositionally biased region" description="Basic and acidic residues" evidence="1">
    <location>
        <begin position="502"/>
        <end position="518"/>
    </location>
</feature>
<dbReference type="HOGENOM" id="CLU_457098_0_0_1"/>
<gene>
    <name evidence="2" type="ORF">DOTSEDRAFT_22398</name>
</gene>
<sequence length="597" mass="65887">MASVSSPGWIPALHKAAQAVHERYPTTCQNLYTSTTYFALAKSRNDSAFNMASTEADRRQQLVRLIGKPMPPPRDLPDVLIKDELKAFGFSPEQVSELMKKKEPEVDACTQIPGGAAERRKDERAQEAESFINREIRERQRRNREKTSPEGKKMSRGYEPLPIEGTDNWVLLDIHRGFPPTLPGPPPEIFVRLSCYVPGNKKIIAYNTRSHSIGLRKTPKNLEGCTVEYHKSGPKLISALEKKLIKKRASKTTVEPEDPSPPPKQRQAQPEDKLSNFDEAEKPSPPKTRRGKNAQAEVQEADIAANLAENEAVKKPSPPRMRQTKADAQPEIQNDDKPVDHHDQDTQTSSPTSKKRRSTSSSQQEIEINDNDDAEEPSASKKRRGRGAALPGAQQVATTANLAGKKPAPPRKRRMKASDTSKLEETDTFDLTTNDVHGKSPPRERRTGAIDDSNITEAGTIEIIDNSMLKMSSPPKERFSPPDAQDELAPELDGNAKQPLPPKERRSPPDTEAEHPAGGDDTVQTLSPPKEGRSSATLKPDTQNEMEKDEDAGSPSPASDIAPVKKRRSARLSTEKEIKKESDEEAADSAVATPAVE</sequence>
<proteinExistence type="predicted"/>
<evidence type="ECO:0000313" key="2">
    <source>
        <dbReference type="EMBL" id="EME46310.1"/>
    </source>
</evidence>
<feature type="region of interest" description="Disordered" evidence="1">
    <location>
        <begin position="136"/>
        <end position="160"/>
    </location>
</feature>
<reference evidence="2 3" key="2">
    <citation type="journal article" date="2012" name="PLoS Pathog.">
        <title>Diverse lifestyles and strategies of plant pathogenesis encoded in the genomes of eighteen Dothideomycetes fungi.</title>
        <authorList>
            <person name="Ohm R.A."/>
            <person name="Feau N."/>
            <person name="Henrissat B."/>
            <person name="Schoch C.L."/>
            <person name="Horwitz B.A."/>
            <person name="Barry K.W."/>
            <person name="Condon B.J."/>
            <person name="Copeland A.C."/>
            <person name="Dhillon B."/>
            <person name="Glaser F."/>
            <person name="Hesse C.N."/>
            <person name="Kosti I."/>
            <person name="LaButti K."/>
            <person name="Lindquist E.A."/>
            <person name="Lucas S."/>
            <person name="Salamov A.A."/>
            <person name="Bradshaw R.E."/>
            <person name="Ciuffetti L."/>
            <person name="Hamelin R.C."/>
            <person name="Kema G.H.J."/>
            <person name="Lawrence C."/>
            <person name="Scott J.A."/>
            <person name="Spatafora J.W."/>
            <person name="Turgeon B.G."/>
            <person name="de Wit P.J.G.M."/>
            <person name="Zhong S."/>
            <person name="Goodwin S.B."/>
            <person name="Grigoriev I.V."/>
        </authorList>
    </citation>
    <scope>NUCLEOTIDE SEQUENCE [LARGE SCALE GENOMIC DNA]</scope>
    <source>
        <strain evidence="3">NZE10 / CBS 128990</strain>
    </source>
</reference>
<evidence type="ECO:0000313" key="3">
    <source>
        <dbReference type="Proteomes" id="UP000016933"/>
    </source>
</evidence>
<feature type="compositionally biased region" description="Basic and acidic residues" evidence="1">
    <location>
        <begin position="269"/>
        <end position="284"/>
    </location>
</feature>
<dbReference type="AlphaFoldDB" id="N1PVC4"/>
<reference evidence="3" key="1">
    <citation type="journal article" date="2012" name="PLoS Genet.">
        <title>The genomes of the fungal plant pathogens Cladosporium fulvum and Dothistroma septosporum reveal adaptation to different hosts and lifestyles but also signatures of common ancestry.</title>
        <authorList>
            <person name="de Wit P.J.G.M."/>
            <person name="van der Burgt A."/>
            <person name="Oekmen B."/>
            <person name="Stergiopoulos I."/>
            <person name="Abd-Elsalam K.A."/>
            <person name="Aerts A.L."/>
            <person name="Bahkali A.H."/>
            <person name="Beenen H.G."/>
            <person name="Chettri P."/>
            <person name="Cox M.P."/>
            <person name="Datema E."/>
            <person name="de Vries R.P."/>
            <person name="Dhillon B."/>
            <person name="Ganley A.R."/>
            <person name="Griffiths S.A."/>
            <person name="Guo Y."/>
            <person name="Hamelin R.C."/>
            <person name="Henrissat B."/>
            <person name="Kabir M.S."/>
            <person name="Jashni M.K."/>
            <person name="Kema G."/>
            <person name="Klaubauf S."/>
            <person name="Lapidus A."/>
            <person name="Levasseur A."/>
            <person name="Lindquist E."/>
            <person name="Mehrabi R."/>
            <person name="Ohm R.A."/>
            <person name="Owen T.J."/>
            <person name="Salamov A."/>
            <person name="Schwelm A."/>
            <person name="Schijlen E."/>
            <person name="Sun H."/>
            <person name="van den Burg H.A."/>
            <person name="van Ham R.C.H.J."/>
            <person name="Zhang S."/>
            <person name="Goodwin S.B."/>
            <person name="Grigoriev I.V."/>
            <person name="Collemare J."/>
            <person name="Bradshaw R.E."/>
        </authorList>
    </citation>
    <scope>NUCLEOTIDE SEQUENCE [LARGE SCALE GENOMIC DNA]</scope>
    <source>
        <strain evidence="3">NZE10 / CBS 128990</strain>
    </source>
</reference>